<dbReference type="PANTHER" id="PTHR43445:SF5">
    <property type="entry name" value="UDP-N-ACETYLMURAMATE--L-ALANYL-GAMMA-D-GLUTAMYL-MESO-2,6-DIAMINOHEPTANDIOATE LIGASE"/>
    <property type="match status" value="1"/>
</dbReference>
<dbReference type="Gene3D" id="3.40.50.720">
    <property type="entry name" value="NAD(P)-binding Rossmann-like Domain"/>
    <property type="match status" value="1"/>
</dbReference>
<evidence type="ECO:0000313" key="3">
    <source>
        <dbReference type="EMBL" id="OGG67714.1"/>
    </source>
</evidence>
<reference evidence="3 4" key="1">
    <citation type="journal article" date="2016" name="Nat. Commun.">
        <title>Thousands of microbial genomes shed light on interconnected biogeochemical processes in an aquifer system.</title>
        <authorList>
            <person name="Anantharaman K."/>
            <person name="Brown C.T."/>
            <person name="Hug L.A."/>
            <person name="Sharon I."/>
            <person name="Castelle C.J."/>
            <person name="Probst A.J."/>
            <person name="Thomas B.C."/>
            <person name="Singh A."/>
            <person name="Wilkins M.J."/>
            <person name="Karaoz U."/>
            <person name="Brodie E.L."/>
            <person name="Williams K.H."/>
            <person name="Hubbard S.S."/>
            <person name="Banfield J.F."/>
        </authorList>
    </citation>
    <scope>NUCLEOTIDE SEQUENCE [LARGE SCALE GENOMIC DNA]</scope>
</reference>
<dbReference type="SUPFAM" id="SSF51984">
    <property type="entry name" value="MurCD N-terminal domain"/>
    <property type="match status" value="1"/>
</dbReference>
<dbReference type="Proteomes" id="UP000177107">
    <property type="component" value="Unassembled WGS sequence"/>
</dbReference>
<dbReference type="Gene3D" id="3.40.1190.10">
    <property type="entry name" value="Mur-like, catalytic domain"/>
    <property type="match status" value="1"/>
</dbReference>
<feature type="domain" description="Mur ligase N-terminal catalytic" evidence="1">
    <location>
        <begin position="16"/>
        <end position="118"/>
    </location>
</feature>
<dbReference type="InterPro" id="IPR013221">
    <property type="entry name" value="Mur_ligase_cen"/>
</dbReference>
<dbReference type="Pfam" id="PF01225">
    <property type="entry name" value="Mur_ligase"/>
    <property type="match status" value="1"/>
</dbReference>
<dbReference type="GO" id="GO:0016881">
    <property type="term" value="F:acid-amino acid ligase activity"/>
    <property type="evidence" value="ECO:0007669"/>
    <property type="project" value="InterPro"/>
</dbReference>
<dbReference type="Gene3D" id="3.90.190.20">
    <property type="entry name" value="Mur ligase, C-terminal domain"/>
    <property type="match status" value="1"/>
</dbReference>
<organism evidence="3 4">
    <name type="scientific">Candidatus Kaiserbacteria bacterium RIFCSPHIGHO2_02_FULL_56_30</name>
    <dbReference type="NCBI Taxonomy" id="1798499"/>
    <lineage>
        <taxon>Bacteria</taxon>
        <taxon>Candidatus Kaiseribacteriota</taxon>
    </lineage>
</organism>
<dbReference type="PANTHER" id="PTHR43445">
    <property type="entry name" value="UDP-N-ACETYLMURAMATE--L-ALANINE LIGASE-RELATED"/>
    <property type="match status" value="1"/>
</dbReference>
<evidence type="ECO:0000313" key="4">
    <source>
        <dbReference type="Proteomes" id="UP000177107"/>
    </source>
</evidence>
<protein>
    <recommendedName>
        <fullName evidence="5">UDP-N-acetylmuramate:L-alanyl-gamma-D-glutamyl-meso-diaminopimelate ligase</fullName>
    </recommendedName>
</protein>
<proteinExistence type="predicted"/>
<evidence type="ECO:0008006" key="5">
    <source>
        <dbReference type="Google" id="ProtNLM"/>
    </source>
</evidence>
<dbReference type="InterPro" id="IPR036615">
    <property type="entry name" value="Mur_ligase_C_dom_sf"/>
</dbReference>
<dbReference type="STRING" id="1798499.A3C95_00550"/>
<dbReference type="AlphaFoldDB" id="A0A1F6E1Y1"/>
<dbReference type="GO" id="GO:0005524">
    <property type="term" value="F:ATP binding"/>
    <property type="evidence" value="ECO:0007669"/>
    <property type="project" value="InterPro"/>
</dbReference>
<dbReference type="EMBL" id="MFLM01000028">
    <property type="protein sequence ID" value="OGG67714.1"/>
    <property type="molecule type" value="Genomic_DNA"/>
</dbReference>
<dbReference type="InterPro" id="IPR000713">
    <property type="entry name" value="Mur_ligase_N"/>
</dbReference>
<sequence length="476" mass="51316">MGALYSVCYIFAMRKAHIIGIAGVGMSATALLLKEAGWVVTGSDDAAVYGPPVEVLKAAGISFARGYSPKNIPSDTECFVVGRNAKLDPAINEEVRAAHERGKPVYSFPEILGEVTKNRENTVIAGSYGKSTTTSLIAHIFQHAGVDVGYFIGAEPVKSERLPAPAKIGSAPLFILEGDEYPSGHADPRAKFLHFHPRDILLTSIVHDHVNVYPTFESYKKPFEELLALLPKGGLVVVSADEPQAHALARTVNCHHVSYGLAGGHYQARDIAYGAITRFTLYAAETPLGEFQTSLIGAHNVENITGAAAYVIEKNLATFAQVAAAVKDFKGVHRKLYDLTPEARVSVYEGFGSSYEKARSAIAAMRLHFPNKPLIVVFEPHTFGWRNRANLAWYDNVFEGASTVFIAPPETQGAGTHDQLSHDEILAHVGTIARPYALPKDVVAALTGNEIVLILTSGDLHGTLEALTKEVGDTFS</sequence>
<dbReference type="InterPro" id="IPR050061">
    <property type="entry name" value="MurCDEF_pg_biosynth"/>
</dbReference>
<gene>
    <name evidence="3" type="ORF">A3C95_00550</name>
</gene>
<evidence type="ECO:0000259" key="1">
    <source>
        <dbReference type="Pfam" id="PF01225"/>
    </source>
</evidence>
<dbReference type="SUPFAM" id="SSF53244">
    <property type="entry name" value="MurD-like peptide ligases, peptide-binding domain"/>
    <property type="match status" value="1"/>
</dbReference>
<evidence type="ECO:0000259" key="2">
    <source>
        <dbReference type="Pfam" id="PF08245"/>
    </source>
</evidence>
<name>A0A1F6E1Y1_9BACT</name>
<feature type="domain" description="Mur ligase central" evidence="2">
    <location>
        <begin position="124"/>
        <end position="310"/>
    </location>
</feature>
<dbReference type="Pfam" id="PF08245">
    <property type="entry name" value="Mur_ligase_M"/>
    <property type="match status" value="1"/>
</dbReference>
<dbReference type="InterPro" id="IPR036565">
    <property type="entry name" value="Mur-like_cat_sf"/>
</dbReference>
<accession>A0A1F6E1Y1</accession>
<dbReference type="SUPFAM" id="SSF53623">
    <property type="entry name" value="MurD-like peptide ligases, catalytic domain"/>
    <property type="match status" value="1"/>
</dbReference>
<comment type="caution">
    <text evidence="3">The sequence shown here is derived from an EMBL/GenBank/DDBJ whole genome shotgun (WGS) entry which is preliminary data.</text>
</comment>